<evidence type="ECO:0000313" key="3">
    <source>
        <dbReference type="Proteomes" id="UP000180098"/>
    </source>
</evidence>
<keyword evidence="3" id="KW-1185">Reference proteome</keyword>
<gene>
    <name evidence="2" type="ORF">BKP35_07045</name>
</gene>
<dbReference type="Proteomes" id="UP000180098">
    <property type="component" value="Unassembled WGS sequence"/>
</dbReference>
<organism evidence="2 3">
    <name type="scientific">Anaerobacillus arseniciselenatis</name>
    <dbReference type="NCBI Taxonomy" id="85682"/>
    <lineage>
        <taxon>Bacteria</taxon>
        <taxon>Bacillati</taxon>
        <taxon>Bacillota</taxon>
        <taxon>Bacilli</taxon>
        <taxon>Bacillales</taxon>
        <taxon>Bacillaceae</taxon>
        <taxon>Anaerobacillus</taxon>
    </lineage>
</organism>
<proteinExistence type="predicted"/>
<evidence type="ECO:0000313" key="2">
    <source>
        <dbReference type="EMBL" id="OIJ14250.1"/>
    </source>
</evidence>
<accession>A0A1S2LPX2</accession>
<name>A0A1S2LPX2_9BACI</name>
<keyword evidence="1" id="KW-1133">Transmembrane helix</keyword>
<feature type="transmembrane region" description="Helical" evidence="1">
    <location>
        <begin position="6"/>
        <end position="22"/>
    </location>
</feature>
<protein>
    <submittedName>
        <fullName evidence="2">Uncharacterized protein</fullName>
    </submittedName>
</protein>
<comment type="caution">
    <text evidence="2">The sequence shown here is derived from an EMBL/GenBank/DDBJ whole genome shotgun (WGS) entry which is preliminary data.</text>
</comment>
<evidence type="ECO:0000256" key="1">
    <source>
        <dbReference type="SAM" id="Phobius"/>
    </source>
</evidence>
<dbReference type="AlphaFoldDB" id="A0A1S2LPX2"/>
<keyword evidence="1" id="KW-0472">Membrane</keyword>
<keyword evidence="1" id="KW-0812">Transmembrane</keyword>
<reference evidence="2 3" key="1">
    <citation type="submission" date="2016-10" db="EMBL/GenBank/DDBJ databases">
        <title>Draft genome sequences of four alkaliphilic bacteria belonging to the Anaerobacillus genus.</title>
        <authorList>
            <person name="Bassil N.M."/>
            <person name="Lloyd J.R."/>
        </authorList>
    </citation>
    <scope>NUCLEOTIDE SEQUENCE [LARGE SCALE GENOMIC DNA]</scope>
    <source>
        <strain evidence="2 3">DSM 15340</strain>
    </source>
</reference>
<sequence length="153" mass="18561">MKKITFGIITSILIGTLFYWFFMSDRDTSFKNEVLNELEGDIDRISLYREADSHRIQDPDQIYNQEYINQFIHYFGDLELRKGIDNFKDLYVVNLYKDLEFFRIIVLEDNHLAIITKNANRQQSNTYEILNDDEKEYLKFFENEMLDWEDTRP</sequence>
<dbReference type="EMBL" id="MLQQ01000009">
    <property type="protein sequence ID" value="OIJ14250.1"/>
    <property type="molecule type" value="Genomic_DNA"/>
</dbReference>